<evidence type="ECO:0008006" key="2">
    <source>
        <dbReference type="Google" id="ProtNLM"/>
    </source>
</evidence>
<dbReference type="Gene3D" id="3.10.105.10">
    <property type="entry name" value="Dipeptide-binding Protein, Domain 3"/>
    <property type="match status" value="2"/>
</dbReference>
<feature type="non-terminal residue" evidence="1">
    <location>
        <position position="417"/>
    </location>
</feature>
<organism evidence="1">
    <name type="scientific">marine sediment metagenome</name>
    <dbReference type="NCBI Taxonomy" id="412755"/>
    <lineage>
        <taxon>unclassified sequences</taxon>
        <taxon>metagenomes</taxon>
        <taxon>ecological metagenomes</taxon>
    </lineage>
</organism>
<proteinExistence type="predicted"/>
<comment type="caution">
    <text evidence="1">The sequence shown here is derived from an EMBL/GenBank/DDBJ whole genome shotgun (WGS) entry which is preliminary data.</text>
</comment>
<protein>
    <recommendedName>
        <fullName evidence="2">Solute-binding protein family 5 domain-containing protein</fullName>
    </recommendedName>
</protein>
<dbReference type="Gene3D" id="3.40.190.10">
    <property type="entry name" value="Periplasmic binding protein-like II"/>
    <property type="match status" value="1"/>
</dbReference>
<sequence>LITPNDDDNPDIAIFESQTNGFSHFTMNTQRFPTSIRAFRQGFSYAFDKIELLQRGYGGNGFPADSPIVSGLGIWSCEYELSNLPCSPTNENYYEKLVDLGNKSLLSVGFFDWDDDGFREYFNEEVIFNGSLIWNGTSVAQGNTVSTENGYLDPRWNGYTFLGEDDIRRTFIEVNELLSGSVLTIEDSGINKLASSFNNNNYWEEVEFFITGTEGSDIIIETQILMSNEAFFSMGIKANPEFLSLSSMMLKMTTGDWNGIYSVYNELEDNLTFLQLFNGHSDINRYHSRWFNSTFDAYWEVIESGTRFEEVLQAILKAQQILWQEQPIAVLKTGKTLSMYRTDKFEGFVLDKGQGVFTDWTTRKVHLKNTIENWQKYPQYPFGGTLVYGLMQPMDSTNSMNSNNAYTMRILDMIEEN</sequence>
<dbReference type="EMBL" id="LAZR01051181">
    <property type="protein sequence ID" value="KKK85712.1"/>
    <property type="molecule type" value="Genomic_DNA"/>
</dbReference>
<feature type="non-terminal residue" evidence="1">
    <location>
        <position position="1"/>
    </location>
</feature>
<gene>
    <name evidence="1" type="ORF">LCGC14_2770550</name>
</gene>
<evidence type="ECO:0000313" key="1">
    <source>
        <dbReference type="EMBL" id="KKK85712.1"/>
    </source>
</evidence>
<dbReference type="SUPFAM" id="SSF53850">
    <property type="entry name" value="Periplasmic binding protein-like II"/>
    <property type="match status" value="2"/>
</dbReference>
<dbReference type="AlphaFoldDB" id="A0A0F8YW84"/>
<name>A0A0F8YW84_9ZZZZ</name>
<reference evidence="1" key="1">
    <citation type="journal article" date="2015" name="Nature">
        <title>Complex archaea that bridge the gap between prokaryotes and eukaryotes.</title>
        <authorList>
            <person name="Spang A."/>
            <person name="Saw J.H."/>
            <person name="Jorgensen S.L."/>
            <person name="Zaremba-Niedzwiedzka K."/>
            <person name="Martijn J."/>
            <person name="Lind A.E."/>
            <person name="van Eijk R."/>
            <person name="Schleper C."/>
            <person name="Guy L."/>
            <person name="Ettema T.J."/>
        </authorList>
    </citation>
    <scope>NUCLEOTIDE SEQUENCE</scope>
</reference>
<accession>A0A0F8YW84</accession>